<evidence type="ECO:0000256" key="8">
    <source>
        <dbReference type="SAM" id="Phobius"/>
    </source>
</evidence>
<evidence type="ECO:0000256" key="3">
    <source>
        <dbReference type="ARBA" id="ARBA00022475"/>
    </source>
</evidence>
<dbReference type="CDD" id="cd06261">
    <property type="entry name" value="TM_PBP2"/>
    <property type="match status" value="1"/>
</dbReference>
<protein>
    <submittedName>
        <fullName evidence="10">Molybdenum ABC transporter permease protein ModB</fullName>
    </submittedName>
</protein>
<dbReference type="PANTHER" id="PTHR30183:SF8">
    <property type="entry name" value="MOLYBDENUM TRANSPORT SYSTEM PERMEASE"/>
    <property type="match status" value="1"/>
</dbReference>
<keyword evidence="5 8" id="KW-0812">Transmembrane</keyword>
<evidence type="ECO:0000256" key="7">
    <source>
        <dbReference type="ARBA" id="ARBA00023136"/>
    </source>
</evidence>
<keyword evidence="4" id="KW-0500">Molybdenum</keyword>
<gene>
    <name evidence="10" type="ORF">MNBD_ALPHA06-1970</name>
</gene>
<proteinExistence type="predicted"/>
<dbReference type="InterPro" id="IPR000515">
    <property type="entry name" value="MetI-like"/>
</dbReference>
<dbReference type="InterPro" id="IPR011867">
    <property type="entry name" value="ModB_ABC"/>
</dbReference>
<keyword evidence="6 8" id="KW-1133">Transmembrane helix</keyword>
<keyword evidence="3" id="KW-1003">Cell membrane</keyword>
<dbReference type="AlphaFoldDB" id="A0A3B0S8Z5"/>
<evidence type="ECO:0000259" key="9">
    <source>
        <dbReference type="PROSITE" id="PS50928"/>
    </source>
</evidence>
<keyword evidence="2" id="KW-0813">Transport</keyword>
<feature type="transmembrane region" description="Helical" evidence="8">
    <location>
        <begin position="47"/>
        <end position="68"/>
    </location>
</feature>
<evidence type="ECO:0000256" key="1">
    <source>
        <dbReference type="ARBA" id="ARBA00004651"/>
    </source>
</evidence>
<sequence length="216" mass="23284">MSEQIWQPVWTSLALATSTTLILLLLGVPLAWAITRMRGFWRAVVESLATLPLVLPPTVLGFYLLLLLGPNGPFAPLQLVFSFPGLVVGSVLFSLPFMVRPVQAAFEGIPQNLFEAAACLGAGPVERFFVLALPLAKNGILSGAVLSFAHTLGEFGVVLMVGGNIPDQTRVVSIAIFDAVERADYTQAHVFSIALVLFSWLAMVLVAWLAGVRRVR</sequence>
<feature type="transmembrane region" description="Helical" evidence="8">
    <location>
        <begin position="74"/>
        <end position="95"/>
    </location>
</feature>
<reference evidence="10" key="1">
    <citation type="submission" date="2018-06" db="EMBL/GenBank/DDBJ databases">
        <authorList>
            <person name="Zhirakovskaya E."/>
        </authorList>
    </citation>
    <scope>NUCLEOTIDE SEQUENCE</scope>
</reference>
<feature type="transmembrane region" description="Helical" evidence="8">
    <location>
        <begin position="190"/>
        <end position="210"/>
    </location>
</feature>
<evidence type="ECO:0000256" key="6">
    <source>
        <dbReference type="ARBA" id="ARBA00022989"/>
    </source>
</evidence>
<dbReference type="Gene3D" id="1.10.3720.10">
    <property type="entry name" value="MetI-like"/>
    <property type="match status" value="1"/>
</dbReference>
<dbReference type="InterPro" id="IPR035906">
    <property type="entry name" value="MetI-like_sf"/>
</dbReference>
<dbReference type="SUPFAM" id="SSF161098">
    <property type="entry name" value="MetI-like"/>
    <property type="match status" value="1"/>
</dbReference>
<feature type="domain" description="ABC transmembrane type-1" evidence="9">
    <location>
        <begin position="9"/>
        <end position="206"/>
    </location>
</feature>
<keyword evidence="7 8" id="KW-0472">Membrane</keyword>
<dbReference type="NCBIfam" id="TIGR02141">
    <property type="entry name" value="modB_ABC"/>
    <property type="match status" value="1"/>
</dbReference>
<name>A0A3B0S8Z5_9ZZZZ</name>
<comment type="subcellular location">
    <subcellularLocation>
        <location evidence="1">Cell membrane</location>
        <topology evidence="1">Multi-pass membrane protein</topology>
    </subcellularLocation>
</comment>
<dbReference type="GO" id="GO:0005886">
    <property type="term" value="C:plasma membrane"/>
    <property type="evidence" value="ECO:0007669"/>
    <property type="project" value="UniProtKB-SubCell"/>
</dbReference>
<dbReference type="PANTHER" id="PTHR30183">
    <property type="entry name" value="MOLYBDENUM TRANSPORT SYSTEM PERMEASE PROTEIN MODB"/>
    <property type="match status" value="1"/>
</dbReference>
<dbReference type="PROSITE" id="PS50928">
    <property type="entry name" value="ABC_TM1"/>
    <property type="match status" value="1"/>
</dbReference>
<dbReference type="Pfam" id="PF00528">
    <property type="entry name" value="BPD_transp_1"/>
    <property type="match status" value="1"/>
</dbReference>
<feature type="transmembrane region" description="Helical" evidence="8">
    <location>
        <begin position="12"/>
        <end position="35"/>
    </location>
</feature>
<evidence type="ECO:0000256" key="4">
    <source>
        <dbReference type="ARBA" id="ARBA00022505"/>
    </source>
</evidence>
<evidence type="ECO:0000256" key="2">
    <source>
        <dbReference type="ARBA" id="ARBA00022448"/>
    </source>
</evidence>
<evidence type="ECO:0000256" key="5">
    <source>
        <dbReference type="ARBA" id="ARBA00022692"/>
    </source>
</evidence>
<evidence type="ECO:0000313" key="10">
    <source>
        <dbReference type="EMBL" id="VAW02651.1"/>
    </source>
</evidence>
<dbReference type="GO" id="GO:0015098">
    <property type="term" value="F:molybdate ion transmembrane transporter activity"/>
    <property type="evidence" value="ECO:0007669"/>
    <property type="project" value="InterPro"/>
</dbReference>
<organism evidence="10">
    <name type="scientific">hydrothermal vent metagenome</name>
    <dbReference type="NCBI Taxonomy" id="652676"/>
    <lineage>
        <taxon>unclassified sequences</taxon>
        <taxon>metagenomes</taxon>
        <taxon>ecological metagenomes</taxon>
    </lineage>
</organism>
<dbReference type="EMBL" id="UOEE01000343">
    <property type="protein sequence ID" value="VAW02651.1"/>
    <property type="molecule type" value="Genomic_DNA"/>
</dbReference>
<accession>A0A3B0S8Z5</accession>